<gene>
    <name evidence="2" type="ordered locus">MMOB4370</name>
</gene>
<keyword evidence="3" id="KW-1185">Reference proteome</keyword>
<evidence type="ECO:0000313" key="3">
    <source>
        <dbReference type="Proteomes" id="UP000009072"/>
    </source>
</evidence>
<feature type="compositionally biased region" description="Acidic residues" evidence="1">
    <location>
        <begin position="102"/>
        <end position="148"/>
    </location>
</feature>
<organism evidence="2 3">
    <name type="scientific">Mycoplasma mobile (strain ATCC 43663 / 163K / NCTC 11711)</name>
    <name type="common">Mesomycoplasma mobile</name>
    <dbReference type="NCBI Taxonomy" id="267748"/>
    <lineage>
        <taxon>Bacteria</taxon>
        <taxon>Bacillati</taxon>
        <taxon>Mycoplasmatota</taxon>
        <taxon>Mycoplasmoidales</taxon>
        <taxon>Metamycoplasmataceae</taxon>
        <taxon>Mesomycoplasma</taxon>
    </lineage>
</organism>
<name>Q6KHK7_MYCM1</name>
<dbReference type="AlphaFoldDB" id="Q6KHK7"/>
<sequence length="169" mass="20138">MMKINNEIKDLREIDVYDENGKKLKGIVLFTFEEAGDTFICYTIKEEVFFSKLNEDNSLSNLEEDEYKIVEQIWEDFIQSDKFKELAEKYNFEGIGGPLVDGGDDEDDDDEDEDDEDDEDEDDEDEDDDEEYYGDYDEDEDEYEEDYEEFSKDIKDSYKNLIEKRNIIN</sequence>
<dbReference type="STRING" id="267748.MMOB4370"/>
<dbReference type="EMBL" id="AE017308">
    <property type="protein sequence ID" value="AAT27923.1"/>
    <property type="molecule type" value="Genomic_DNA"/>
</dbReference>
<evidence type="ECO:0000256" key="1">
    <source>
        <dbReference type="SAM" id="MobiDB-lite"/>
    </source>
</evidence>
<accession>Q6KHK7</accession>
<dbReference type="Proteomes" id="UP000009072">
    <property type="component" value="Chromosome"/>
</dbReference>
<reference evidence="2 3" key="1">
    <citation type="journal article" date="2004" name="Genome Res.">
        <title>The complete genome and proteome of Mycoplasma mobile.</title>
        <authorList>
            <person name="Jaffe J.D."/>
            <person name="Stange-Thomann N."/>
            <person name="Smith C."/>
            <person name="DeCaprio D."/>
            <person name="Fisher S."/>
            <person name="Butler J."/>
            <person name="Calvo S."/>
            <person name="Elkins T."/>
            <person name="FitzGerald M.G."/>
            <person name="Hafez N."/>
            <person name="Kodira C.D."/>
            <person name="Major J."/>
            <person name="Wang S."/>
            <person name="Wilkinson J."/>
            <person name="Nicol R."/>
            <person name="Nusbaum C."/>
            <person name="Birren B."/>
            <person name="Berg H.C."/>
            <person name="Church G.M."/>
        </authorList>
    </citation>
    <scope>NUCLEOTIDE SEQUENCE [LARGE SCALE GENOMIC DNA]</scope>
    <source>
        <strain evidence="3">ATCC 43663 / 163K / NCTC 11711</strain>
    </source>
</reference>
<dbReference type="HOGENOM" id="CLU_1576778_0_0_14"/>
<dbReference type="KEGG" id="mmo:MMOB4370"/>
<protein>
    <submittedName>
        <fullName evidence="2">Expressed protein</fullName>
    </submittedName>
</protein>
<feature type="region of interest" description="Disordered" evidence="1">
    <location>
        <begin position="94"/>
        <end position="150"/>
    </location>
</feature>
<evidence type="ECO:0000313" key="2">
    <source>
        <dbReference type="EMBL" id="AAT27923.1"/>
    </source>
</evidence>
<proteinExistence type="predicted"/>